<dbReference type="AlphaFoldDB" id="A0A382VW24"/>
<reference evidence="2" key="1">
    <citation type="submission" date="2018-05" db="EMBL/GenBank/DDBJ databases">
        <authorList>
            <person name="Lanie J.A."/>
            <person name="Ng W.-L."/>
            <person name="Kazmierczak K.M."/>
            <person name="Andrzejewski T.M."/>
            <person name="Davidsen T.M."/>
            <person name="Wayne K.J."/>
            <person name="Tettelin H."/>
            <person name="Glass J.I."/>
            <person name="Rusch D."/>
            <person name="Podicherti R."/>
            <person name="Tsui H.-C.T."/>
            <person name="Winkler M.E."/>
        </authorList>
    </citation>
    <scope>NUCLEOTIDE SEQUENCE</scope>
</reference>
<feature type="non-terminal residue" evidence="2">
    <location>
        <position position="61"/>
    </location>
</feature>
<gene>
    <name evidence="2" type="ORF">METZ01_LOCUS403557</name>
</gene>
<name>A0A382VW24_9ZZZZ</name>
<protein>
    <submittedName>
        <fullName evidence="2">Uncharacterized protein</fullName>
    </submittedName>
</protein>
<feature type="non-terminal residue" evidence="2">
    <location>
        <position position="1"/>
    </location>
</feature>
<proteinExistence type="predicted"/>
<evidence type="ECO:0000313" key="2">
    <source>
        <dbReference type="EMBL" id="SVD50703.1"/>
    </source>
</evidence>
<dbReference type="EMBL" id="UINC01155068">
    <property type="protein sequence ID" value="SVD50703.1"/>
    <property type="molecule type" value="Genomic_DNA"/>
</dbReference>
<sequence length="61" mass="6920">VSNFDVYTEDRNNVSRHVLLLLFSAFLITFGAWAYLSPLDITTETLGVVIPSKNIQKIQHL</sequence>
<keyword evidence="1" id="KW-0812">Transmembrane</keyword>
<accession>A0A382VW24</accession>
<keyword evidence="1" id="KW-1133">Transmembrane helix</keyword>
<keyword evidence="1" id="KW-0472">Membrane</keyword>
<organism evidence="2">
    <name type="scientific">marine metagenome</name>
    <dbReference type="NCBI Taxonomy" id="408172"/>
    <lineage>
        <taxon>unclassified sequences</taxon>
        <taxon>metagenomes</taxon>
        <taxon>ecological metagenomes</taxon>
    </lineage>
</organism>
<feature type="transmembrane region" description="Helical" evidence="1">
    <location>
        <begin position="18"/>
        <end position="36"/>
    </location>
</feature>
<evidence type="ECO:0000256" key="1">
    <source>
        <dbReference type="SAM" id="Phobius"/>
    </source>
</evidence>